<dbReference type="EMBL" id="AP013066">
    <property type="protein sequence ID" value="BAN35467.1"/>
    <property type="molecule type" value="Genomic_DNA"/>
</dbReference>
<dbReference type="HOGENOM" id="CLU_155793_2_2_4"/>
<evidence type="ECO:0000256" key="1">
    <source>
        <dbReference type="ARBA" id="ARBA00004514"/>
    </source>
</evidence>
<evidence type="ECO:0000256" key="4">
    <source>
        <dbReference type="ARBA" id="ARBA00023186"/>
    </source>
</evidence>
<dbReference type="OrthoDB" id="8527993at2"/>
<comment type="subcellular location">
    <subcellularLocation>
        <location evidence="1">Cytoplasm</location>
        <location evidence="1">Cytosol</location>
    </subcellularLocation>
</comment>
<accession>S6B4C3</accession>
<dbReference type="InterPro" id="IPR008622">
    <property type="entry name" value="FliT"/>
</dbReference>
<protein>
    <recommendedName>
        <fullName evidence="5">Flagellar protein FliT</fullName>
    </recommendedName>
</protein>
<evidence type="ECO:0000256" key="3">
    <source>
        <dbReference type="ARBA" id="ARBA00022795"/>
    </source>
</evidence>
<reference evidence="6 7" key="1">
    <citation type="journal article" date="2012" name="Appl. Environ. Microbiol.">
        <title>Draft genome sequence of a psychrotolerant sulfur-oxidizing bacterium, Sulfuricella denitrificans skB26, and proteomic insights into cold adaptation.</title>
        <authorList>
            <person name="Watanabe T."/>
            <person name="Kojima H."/>
            <person name="Fukui M."/>
        </authorList>
    </citation>
    <scope>NUCLEOTIDE SEQUENCE [LARGE SCALE GENOMIC DNA]</scope>
    <source>
        <strain evidence="7">skB26</strain>
    </source>
</reference>
<dbReference type="RefSeq" id="WP_009205576.1">
    <property type="nucleotide sequence ID" value="NC_022357.1"/>
</dbReference>
<proteinExistence type="predicted"/>
<evidence type="ECO:0000256" key="5">
    <source>
        <dbReference type="ARBA" id="ARBA00093797"/>
    </source>
</evidence>
<keyword evidence="4" id="KW-0143">Chaperone</keyword>
<dbReference type="Gene3D" id="1.20.58.380">
    <property type="entry name" value="Flagellar protein flit"/>
    <property type="match status" value="1"/>
</dbReference>
<dbReference type="GO" id="GO:0044781">
    <property type="term" value="P:bacterial-type flagellum organization"/>
    <property type="evidence" value="ECO:0007669"/>
    <property type="project" value="UniProtKB-KW"/>
</dbReference>
<evidence type="ECO:0000313" key="6">
    <source>
        <dbReference type="EMBL" id="BAN35467.1"/>
    </source>
</evidence>
<keyword evidence="3" id="KW-1005">Bacterial flagellum biogenesis</keyword>
<dbReference type="STRING" id="1163617.SCD_n01646"/>
<sequence length="108" mass="12548">MSSAELIEQYDAIWRLTQKMLEAANQAEWDRLIELVQVRAALTDTLMKQENEDLWAREEQFRKGELIHKTLSADKEIKMLTEAWKGELQEILGSIGAEKKLLKAYETP</sequence>
<name>S6B4C3_SULDS</name>
<dbReference type="Pfam" id="PF05400">
    <property type="entry name" value="FliT"/>
    <property type="match status" value="1"/>
</dbReference>
<evidence type="ECO:0000313" key="7">
    <source>
        <dbReference type="Proteomes" id="UP000015559"/>
    </source>
</evidence>
<dbReference type="AlphaFoldDB" id="S6B4C3"/>
<gene>
    <name evidence="6" type="ORF">SCD_n01646</name>
</gene>
<organism evidence="6 7">
    <name type="scientific">Sulfuricella denitrificans (strain DSM 22764 / NBRC 105220 / skB26)</name>
    <dbReference type="NCBI Taxonomy" id="1163617"/>
    <lineage>
        <taxon>Bacteria</taxon>
        <taxon>Pseudomonadati</taxon>
        <taxon>Pseudomonadota</taxon>
        <taxon>Betaproteobacteria</taxon>
        <taxon>Nitrosomonadales</taxon>
        <taxon>Sulfuricellaceae</taxon>
        <taxon>Sulfuricella</taxon>
    </lineage>
</organism>
<evidence type="ECO:0000256" key="2">
    <source>
        <dbReference type="ARBA" id="ARBA00022490"/>
    </source>
</evidence>
<keyword evidence="2" id="KW-0963">Cytoplasm</keyword>
<dbReference type="Proteomes" id="UP000015559">
    <property type="component" value="Chromosome"/>
</dbReference>
<dbReference type="KEGG" id="sdr:SCD_n01646"/>
<keyword evidence="7" id="KW-1185">Reference proteome</keyword>